<evidence type="ECO:0000313" key="5">
    <source>
        <dbReference type="EMBL" id="OWT64005.1"/>
    </source>
</evidence>
<keyword evidence="3" id="KW-0472">Membrane</keyword>
<dbReference type="Proteomes" id="UP000214603">
    <property type="component" value="Unassembled WGS sequence"/>
</dbReference>
<dbReference type="PANTHER" id="PTHR42818:SF1">
    <property type="entry name" value="SULFOPYRUVATE DECARBOXYLASE"/>
    <property type="match status" value="1"/>
</dbReference>
<dbReference type="OrthoDB" id="6843902at2"/>
<name>A0A225MRY3_9BURK</name>
<organism evidence="5 6">
    <name type="scientific">Candidimonas nitroreducens</name>
    <dbReference type="NCBI Taxonomy" id="683354"/>
    <lineage>
        <taxon>Bacteria</taxon>
        <taxon>Pseudomonadati</taxon>
        <taxon>Pseudomonadota</taxon>
        <taxon>Betaproteobacteria</taxon>
        <taxon>Burkholderiales</taxon>
        <taxon>Alcaligenaceae</taxon>
        <taxon>Candidimonas</taxon>
    </lineage>
</organism>
<dbReference type="Pfam" id="PF02775">
    <property type="entry name" value="TPP_enzyme_C"/>
    <property type="match status" value="1"/>
</dbReference>
<keyword evidence="3" id="KW-0812">Transmembrane</keyword>
<dbReference type="EMBL" id="NJIH01000003">
    <property type="protein sequence ID" value="OWT64005.1"/>
    <property type="molecule type" value="Genomic_DNA"/>
</dbReference>
<dbReference type="AlphaFoldDB" id="A0A225MRY3"/>
<keyword evidence="3" id="KW-1133">Transmembrane helix</keyword>
<evidence type="ECO:0000256" key="1">
    <source>
        <dbReference type="ARBA" id="ARBA00022793"/>
    </source>
</evidence>
<dbReference type="GO" id="GO:0030976">
    <property type="term" value="F:thiamine pyrophosphate binding"/>
    <property type="evidence" value="ECO:0007669"/>
    <property type="project" value="InterPro"/>
</dbReference>
<keyword evidence="1" id="KW-0210">Decarboxylase</keyword>
<feature type="domain" description="Thiamine pyrophosphate enzyme TPP-binding" evidence="4">
    <location>
        <begin position="47"/>
        <end position="167"/>
    </location>
</feature>
<evidence type="ECO:0000259" key="4">
    <source>
        <dbReference type="Pfam" id="PF02775"/>
    </source>
</evidence>
<evidence type="ECO:0000256" key="3">
    <source>
        <dbReference type="SAM" id="Phobius"/>
    </source>
</evidence>
<proteinExistence type="predicted"/>
<sequence>MNSRHTSYTLDRREIVKKLLKDQDKMPVITGLSSASYDSVAARGADHPLIFNLHGALGGATMVGLGLALAQPDKRIMVLMGDGDVLCGLGSLATCAISGAKNLSLAIFDNGIYGETGDQLTATSQSVELGEVAASCGIPIARTVDQEGQVDEAIKDLLHGVGPVVINFKVSPKHPGHLAKTRDGVLMKLRFRNALLSQH</sequence>
<dbReference type="GO" id="GO:0044281">
    <property type="term" value="P:small molecule metabolic process"/>
    <property type="evidence" value="ECO:0007669"/>
    <property type="project" value="UniProtKB-ARBA"/>
</dbReference>
<dbReference type="InterPro" id="IPR011766">
    <property type="entry name" value="TPP_enzyme_TPP-bd"/>
</dbReference>
<keyword evidence="6" id="KW-1185">Reference proteome</keyword>
<comment type="caution">
    <text evidence="5">The sequence shown here is derived from an EMBL/GenBank/DDBJ whole genome shotgun (WGS) entry which is preliminary data.</text>
</comment>
<reference evidence="6" key="1">
    <citation type="submission" date="2017-06" db="EMBL/GenBank/DDBJ databases">
        <title>Herbaspirillum phytohormonus sp. nov., isolated from the root nodule of Robinia pseudoacacia in lead-zinc mine.</title>
        <authorList>
            <person name="Fan M."/>
            <person name="Lin Y."/>
        </authorList>
    </citation>
    <scope>NUCLEOTIDE SEQUENCE [LARGE SCALE GENOMIC DNA]</scope>
    <source>
        <strain evidence="6">SC-089</strain>
    </source>
</reference>
<dbReference type="GO" id="GO:0016831">
    <property type="term" value="F:carboxy-lyase activity"/>
    <property type="evidence" value="ECO:0007669"/>
    <property type="project" value="UniProtKB-KW"/>
</dbReference>
<evidence type="ECO:0000313" key="6">
    <source>
        <dbReference type="Proteomes" id="UP000214603"/>
    </source>
</evidence>
<dbReference type="Gene3D" id="3.40.50.970">
    <property type="match status" value="1"/>
</dbReference>
<protein>
    <submittedName>
        <fullName evidence="5">Aldehyde dehydrogenase</fullName>
    </submittedName>
</protein>
<keyword evidence="2" id="KW-0456">Lyase</keyword>
<dbReference type="InterPro" id="IPR051818">
    <property type="entry name" value="TPP_dependent_decarboxylase"/>
</dbReference>
<dbReference type="RefSeq" id="WP_088602585.1">
    <property type="nucleotide sequence ID" value="NZ_NJIH01000003.1"/>
</dbReference>
<gene>
    <name evidence="5" type="ORF">CEY11_06820</name>
</gene>
<accession>A0A225MRY3</accession>
<evidence type="ECO:0000256" key="2">
    <source>
        <dbReference type="ARBA" id="ARBA00023239"/>
    </source>
</evidence>
<dbReference type="PANTHER" id="PTHR42818">
    <property type="entry name" value="SULFOPYRUVATE DECARBOXYLASE SUBUNIT ALPHA"/>
    <property type="match status" value="1"/>
</dbReference>
<dbReference type="InterPro" id="IPR029061">
    <property type="entry name" value="THDP-binding"/>
</dbReference>
<dbReference type="SUPFAM" id="SSF52518">
    <property type="entry name" value="Thiamin diphosphate-binding fold (THDP-binding)"/>
    <property type="match status" value="1"/>
</dbReference>
<feature type="transmembrane region" description="Helical" evidence="3">
    <location>
        <begin position="49"/>
        <end position="70"/>
    </location>
</feature>